<evidence type="ECO:0008006" key="4">
    <source>
        <dbReference type="Google" id="ProtNLM"/>
    </source>
</evidence>
<dbReference type="EMBL" id="SMFR01000001">
    <property type="protein sequence ID" value="TCK00054.1"/>
    <property type="molecule type" value="Genomic_DNA"/>
</dbReference>
<reference evidence="2 3" key="1">
    <citation type="submission" date="2019-03" db="EMBL/GenBank/DDBJ databases">
        <title>Genomic Encyclopedia of Type Strains, Phase IV (KMG-IV): sequencing the most valuable type-strain genomes for metagenomic binning, comparative biology and taxonomic classification.</title>
        <authorList>
            <person name="Goeker M."/>
        </authorList>
    </citation>
    <scope>NUCLEOTIDE SEQUENCE [LARGE SCALE GENOMIC DNA]</scope>
    <source>
        <strain evidence="2 3">DSM 44684</strain>
    </source>
</reference>
<proteinExistence type="predicted"/>
<keyword evidence="3" id="KW-1185">Reference proteome</keyword>
<gene>
    <name evidence="2" type="ORF">DFR71_1042</name>
</gene>
<comment type="caution">
    <text evidence="2">The sequence shown here is derived from an EMBL/GenBank/DDBJ whole genome shotgun (WGS) entry which is preliminary data.</text>
</comment>
<accession>A0A4R1FY55</accession>
<feature type="compositionally biased region" description="Basic residues" evidence="1">
    <location>
        <begin position="231"/>
        <end position="241"/>
    </location>
</feature>
<evidence type="ECO:0000256" key="1">
    <source>
        <dbReference type="SAM" id="MobiDB-lite"/>
    </source>
</evidence>
<dbReference type="STRING" id="1210063.GCA_001612665_02641"/>
<sequence>MAVWSEEMDHLTVVDEIFLRTHRAMGTPIALQGLWRTPDAMEPALLRAIHDRLRLGRLGRRVVSARVPGARRAWRPNTSAHPLDLLPNVGATETDWPTRPIVPTPVDPDRVVGPLAAHAILPWADNLGADLDPEFAPGWRLSAARLEDGGTVVALTCSHVLADARGLIHAVTVALRSLDPAHETTVGPEDARPPRTVLPTISETQCPAPASEWSDAVSQWVTIVGGTARALARRPTRRQARHTTDHGPRGSASGGPSFAATGDRHLRPLLLTFDAAQWDTTASALDATPNSLFIHLVANILWQNGFPNPTITASLPVDTRDEPRVDNDLAMTEIVVHPTDTPATIRDKARSAYLRRMSSPADLPEEILQVIPDRWAYALSKGAGERDILCSNIGSMPDAVRRIGPHDCTRVAARAIHHGIATFPRTQLEGYLSQLGETYTLALIGLTTDNDSLPVAIDKACAALDLTPRPW</sequence>
<evidence type="ECO:0000313" key="3">
    <source>
        <dbReference type="Proteomes" id="UP000294856"/>
    </source>
</evidence>
<organism evidence="2 3">
    <name type="scientific">Nocardia alba</name>
    <dbReference type="NCBI Taxonomy" id="225051"/>
    <lineage>
        <taxon>Bacteria</taxon>
        <taxon>Bacillati</taxon>
        <taxon>Actinomycetota</taxon>
        <taxon>Actinomycetes</taxon>
        <taxon>Mycobacteriales</taxon>
        <taxon>Nocardiaceae</taxon>
        <taxon>Nocardia</taxon>
    </lineage>
</organism>
<dbReference type="Proteomes" id="UP000294856">
    <property type="component" value="Unassembled WGS sequence"/>
</dbReference>
<dbReference type="AlphaFoldDB" id="A0A4R1FY55"/>
<feature type="region of interest" description="Disordered" evidence="1">
    <location>
        <begin position="231"/>
        <end position="259"/>
    </location>
</feature>
<evidence type="ECO:0000313" key="2">
    <source>
        <dbReference type="EMBL" id="TCK00054.1"/>
    </source>
</evidence>
<name>A0A4R1FY55_9NOCA</name>
<protein>
    <recommendedName>
        <fullName evidence="4">Condensation domain-containing protein</fullName>
    </recommendedName>
</protein>